<dbReference type="PATRIC" id="fig|445709.3.peg.3183"/>
<dbReference type="InterPro" id="IPR050415">
    <property type="entry name" value="MRET"/>
</dbReference>
<feature type="domain" description="FAD-binding FR-type" evidence="4">
    <location>
        <begin position="97"/>
        <end position="198"/>
    </location>
</feature>
<dbReference type="SUPFAM" id="SSF52343">
    <property type="entry name" value="Ferredoxin reductase-like, C-terminal NADP-linked domain"/>
    <property type="match status" value="1"/>
</dbReference>
<dbReference type="Pfam" id="PF00970">
    <property type="entry name" value="FAD_binding_6"/>
    <property type="match status" value="1"/>
</dbReference>
<dbReference type="InterPro" id="IPR012675">
    <property type="entry name" value="Beta-grasp_dom_sf"/>
</dbReference>
<dbReference type="InterPro" id="IPR017927">
    <property type="entry name" value="FAD-bd_FR_type"/>
</dbReference>
<dbReference type="Gene3D" id="2.40.30.10">
    <property type="entry name" value="Translation factors"/>
    <property type="match status" value="1"/>
</dbReference>
<dbReference type="InterPro" id="IPR001041">
    <property type="entry name" value="2Fe-2S_ferredoxin-type"/>
</dbReference>
<dbReference type="InterPro" id="IPR001433">
    <property type="entry name" value="OxRdtase_FAD/NAD-bd"/>
</dbReference>
<gene>
    <name evidence="5" type="ORF">ABW99_15050</name>
</gene>
<dbReference type="Proteomes" id="UP000036700">
    <property type="component" value="Chromosome"/>
</dbReference>
<keyword evidence="2" id="KW-0408">Iron</keyword>
<dbReference type="PRINTS" id="PR00410">
    <property type="entry name" value="PHEHYDRXLASE"/>
</dbReference>
<dbReference type="InterPro" id="IPR017938">
    <property type="entry name" value="Riboflavin_synthase-like_b-brl"/>
</dbReference>
<dbReference type="InterPro" id="IPR006058">
    <property type="entry name" value="2Fe2S_fd_BS"/>
</dbReference>
<dbReference type="Pfam" id="PF00111">
    <property type="entry name" value="Fer2"/>
    <property type="match status" value="1"/>
</dbReference>
<evidence type="ECO:0000256" key="2">
    <source>
        <dbReference type="ARBA" id="ARBA00022714"/>
    </source>
</evidence>
<dbReference type="GO" id="GO:0016491">
    <property type="term" value="F:oxidoreductase activity"/>
    <property type="evidence" value="ECO:0007669"/>
    <property type="project" value="InterPro"/>
</dbReference>
<protein>
    <submittedName>
        <fullName evidence="5">Ferredoxin</fullName>
    </submittedName>
</protein>
<sequence>MTVINTGEQFSVDQAEIILDSALAQGIRIPHQCRGASCGTCKVRVLTGAVDHGWSLGLAITDEEKGQGYCLLCQARAITPELRIEIPSGVGGGNEQATEMCTEVLSVVSLTPRVKRVVLATPADRTFVYPAGSYLEVLVPGVDPNRMYSLASACRNDGLLELFVSRHAFGEASGFIHDTLRVGDLIRVRGPFGACRLPDGAGPVIGLAGGTGLAPVLAILEDALERGADEPMLLLHSVSQTREVFALDRLVGLSRRHDNFKYQILVTDEQSPYTSHPMFAPAWIRQTFSSLATHRAVIGGSPGFVEACAQTCISLGLDAARISTDSFVPSERRAIDENAHP</sequence>
<dbReference type="AlphaFoldDB" id="A0A0G3F0S7"/>
<dbReference type="SUPFAM" id="SSF63380">
    <property type="entry name" value="Riboflavin synthase domain-like"/>
    <property type="match status" value="1"/>
</dbReference>
<dbReference type="SUPFAM" id="SSF54292">
    <property type="entry name" value="2Fe-2S ferredoxin-like"/>
    <property type="match status" value="1"/>
</dbReference>
<dbReference type="PANTHER" id="PTHR47354:SF5">
    <property type="entry name" value="PROTEIN RFBI"/>
    <property type="match status" value="1"/>
</dbReference>
<dbReference type="CDD" id="cd00207">
    <property type="entry name" value="fer2"/>
    <property type="match status" value="1"/>
</dbReference>
<dbReference type="GO" id="GO:0051537">
    <property type="term" value="F:2 iron, 2 sulfur cluster binding"/>
    <property type="evidence" value="ECO:0007669"/>
    <property type="project" value="UniProtKB-KW"/>
</dbReference>
<name>A0A0G3F0S7_9BURK</name>
<dbReference type="InterPro" id="IPR008333">
    <property type="entry name" value="Cbr1-like_FAD-bd_dom"/>
</dbReference>
<feature type="domain" description="2Fe-2S ferredoxin-type" evidence="3">
    <location>
        <begin position="1"/>
        <end position="90"/>
    </location>
</feature>
<dbReference type="InterPro" id="IPR036010">
    <property type="entry name" value="2Fe-2S_ferredoxin-like_sf"/>
</dbReference>
<dbReference type="Gene3D" id="3.10.20.30">
    <property type="match status" value="1"/>
</dbReference>
<keyword evidence="6" id="KW-1185">Reference proteome</keyword>
<comment type="cofactor">
    <cofactor evidence="1">
        <name>FAD</name>
        <dbReference type="ChEBI" id="CHEBI:57692"/>
    </cofactor>
</comment>
<dbReference type="Pfam" id="PF00175">
    <property type="entry name" value="NAD_binding_1"/>
    <property type="match status" value="1"/>
</dbReference>
<dbReference type="PROSITE" id="PS51085">
    <property type="entry name" value="2FE2S_FER_2"/>
    <property type="match status" value="1"/>
</dbReference>
<keyword evidence="2" id="KW-0479">Metal-binding</keyword>
<dbReference type="KEGG" id="ptx:ABW99_15050"/>
<dbReference type="STRING" id="445709.ABW99_15050"/>
<keyword evidence="2" id="KW-0411">Iron-sulfur</keyword>
<dbReference type="OrthoDB" id="370747at2"/>
<dbReference type="PROSITE" id="PS00197">
    <property type="entry name" value="2FE2S_FER_1"/>
    <property type="match status" value="1"/>
</dbReference>
<dbReference type="PANTHER" id="PTHR47354">
    <property type="entry name" value="NADH OXIDOREDUCTASE HCR"/>
    <property type="match status" value="1"/>
</dbReference>
<keyword evidence="2" id="KW-0001">2Fe-2S</keyword>
<organism evidence="5 6">
    <name type="scientific">Pandoraea thiooxydans</name>
    <dbReference type="NCBI Taxonomy" id="445709"/>
    <lineage>
        <taxon>Bacteria</taxon>
        <taxon>Pseudomonadati</taxon>
        <taxon>Pseudomonadota</taxon>
        <taxon>Betaproteobacteria</taxon>
        <taxon>Burkholderiales</taxon>
        <taxon>Burkholderiaceae</taxon>
        <taxon>Pandoraea</taxon>
    </lineage>
</organism>
<proteinExistence type="predicted"/>
<evidence type="ECO:0000259" key="4">
    <source>
        <dbReference type="PROSITE" id="PS51384"/>
    </source>
</evidence>
<reference evidence="6" key="1">
    <citation type="submission" date="2015-06" db="EMBL/GenBank/DDBJ databases">
        <authorList>
            <person name="Lim Y.L."/>
            <person name="Ee R."/>
            <person name="Yong D."/>
            <person name="How K.Y."/>
            <person name="Yin W.F."/>
            <person name="Chan K.G."/>
        </authorList>
    </citation>
    <scope>NUCLEOTIDE SEQUENCE [LARGE SCALE GENOMIC DNA]</scope>
    <source>
        <strain evidence="6">DSM 25325</strain>
    </source>
</reference>
<evidence type="ECO:0000256" key="1">
    <source>
        <dbReference type="ARBA" id="ARBA00001974"/>
    </source>
</evidence>
<dbReference type="InterPro" id="IPR039261">
    <property type="entry name" value="FNR_nucleotide-bd"/>
</dbReference>
<dbReference type="Gene3D" id="3.40.50.80">
    <property type="entry name" value="Nucleotide-binding domain of ferredoxin-NADP reductase (FNR) module"/>
    <property type="match status" value="1"/>
</dbReference>
<evidence type="ECO:0000259" key="3">
    <source>
        <dbReference type="PROSITE" id="PS51085"/>
    </source>
</evidence>
<evidence type="ECO:0000313" key="6">
    <source>
        <dbReference type="Proteomes" id="UP000036700"/>
    </source>
</evidence>
<dbReference type="RefSeq" id="WP_047216687.1">
    <property type="nucleotide sequence ID" value="NZ_CP011568.3"/>
</dbReference>
<accession>A0A0G3F0S7</accession>
<dbReference type="PROSITE" id="PS51384">
    <property type="entry name" value="FAD_FR"/>
    <property type="match status" value="1"/>
</dbReference>
<evidence type="ECO:0000313" key="5">
    <source>
        <dbReference type="EMBL" id="AKJ70611.1"/>
    </source>
</evidence>
<dbReference type="EMBL" id="CP011568">
    <property type="protein sequence ID" value="AKJ70611.1"/>
    <property type="molecule type" value="Genomic_DNA"/>
</dbReference>